<name>A0A914KVB1_MELIC</name>
<dbReference type="AlphaFoldDB" id="A0A914KVB1"/>
<feature type="compositionally biased region" description="Basic and acidic residues" evidence="1">
    <location>
        <begin position="30"/>
        <end position="45"/>
    </location>
</feature>
<evidence type="ECO:0000313" key="3">
    <source>
        <dbReference type="WBParaSite" id="Minc3s00103g04649"/>
    </source>
</evidence>
<feature type="compositionally biased region" description="Low complexity" evidence="1">
    <location>
        <begin position="12"/>
        <end position="21"/>
    </location>
</feature>
<evidence type="ECO:0000313" key="2">
    <source>
        <dbReference type="Proteomes" id="UP000887563"/>
    </source>
</evidence>
<reference evidence="3" key="1">
    <citation type="submission" date="2022-11" db="UniProtKB">
        <authorList>
            <consortium name="WormBaseParasite"/>
        </authorList>
    </citation>
    <scope>IDENTIFICATION</scope>
</reference>
<protein>
    <submittedName>
        <fullName evidence="3">Uncharacterized protein</fullName>
    </submittedName>
</protein>
<proteinExistence type="predicted"/>
<keyword evidence="2" id="KW-1185">Reference proteome</keyword>
<organism evidence="2 3">
    <name type="scientific">Meloidogyne incognita</name>
    <name type="common">Southern root-knot nematode worm</name>
    <name type="synonym">Oxyuris incognita</name>
    <dbReference type="NCBI Taxonomy" id="6306"/>
    <lineage>
        <taxon>Eukaryota</taxon>
        <taxon>Metazoa</taxon>
        <taxon>Ecdysozoa</taxon>
        <taxon>Nematoda</taxon>
        <taxon>Chromadorea</taxon>
        <taxon>Rhabditida</taxon>
        <taxon>Tylenchina</taxon>
        <taxon>Tylenchomorpha</taxon>
        <taxon>Tylenchoidea</taxon>
        <taxon>Meloidogynidae</taxon>
        <taxon>Meloidogyninae</taxon>
        <taxon>Meloidogyne</taxon>
        <taxon>Meloidogyne incognita group</taxon>
    </lineage>
</organism>
<evidence type="ECO:0000256" key="1">
    <source>
        <dbReference type="SAM" id="MobiDB-lite"/>
    </source>
</evidence>
<dbReference type="Proteomes" id="UP000887563">
    <property type="component" value="Unplaced"/>
</dbReference>
<accession>A0A914KVB1</accession>
<dbReference type="WBParaSite" id="Minc3s00103g04649">
    <property type="protein sequence ID" value="Minc3s00103g04649"/>
    <property type="gene ID" value="Minc3s00103g04649"/>
</dbReference>
<feature type="region of interest" description="Disordered" evidence="1">
    <location>
        <begin position="1"/>
        <end position="55"/>
    </location>
</feature>
<sequence length="55" mass="6094">MMMVSDDDDYHPSSSSMSCGSKIKTTSMNGRHEIETNGVAHRMENHTAYVTSKVT</sequence>